<evidence type="ECO:0000256" key="1">
    <source>
        <dbReference type="ARBA" id="ARBA00022737"/>
    </source>
</evidence>
<protein>
    <submittedName>
        <fullName evidence="4">Ankyrin repeat-containing domain protein</fullName>
    </submittedName>
</protein>
<dbReference type="SMART" id="SM00248">
    <property type="entry name" value="ANK"/>
    <property type="match status" value="9"/>
</dbReference>
<dbReference type="PANTHER" id="PTHR24198">
    <property type="entry name" value="ANKYRIN REPEAT AND PROTEIN KINASE DOMAIN-CONTAINING PROTEIN"/>
    <property type="match status" value="1"/>
</dbReference>
<name>A0A0B4H2W9_METGA</name>
<keyword evidence="2 3" id="KW-0040">ANK repeat</keyword>
<sequence length="711" mass="78059">MLNLEVLEQRHIPSTKLALKQFLSTLPTTAYSATVSGLQLALEGRAKLAINWIFYAVRPLTISELAVALALGTGADDDVGAAGNLTFSEVAENVSWDLMRDLGDSLSLGVKIVDGHITIPSQTFRTYLETRVDTLIPGFHGYIADRCISYLSLCLKQARDISLCREGDALHPDSTCATLALREYAQIYWIDHYNLHMPTSGALDDKVLRYICLCADQSNETFVSAAYDKTRSPSTGRREDVVSDPLFLAAQIGLARVIRNLVRVDKHKAPEKIERAIEIAAGQDAFALVLGESPEALVQQLYKASRSPIHVAAQQGHLPILQELIRAQGITLRTGSALPSPIFLAAENGHLSVVRYLVEQLHQRHNTAALEGRKENNTDTKDLERALCTAIINGHVGVVALLATVIDVEYFHLGEVVVSGRLGVLKAPIRNSPSAFPDNEYDKLLVWAIFRNKVNIVRHLIRHLTREGVTPPWADDERSIHHAARWGRESCLCEILRRANQDIVRRKDSGRTPLDTAAASSHLEAFKLLLEWERPGSRRPFRTLRLAIKAPKGHGKVDLVRYLLDNGWSACAVNRNWETPLHIAVRCQGDDLDTIRLLLDQGSDPDTRDRYNKSPLHTAAFHGHAKAARLLLAAGANPNQRSIGRTPLHEAIMEGHKEVVGALAGLQGEQDDDATTDTAYEGAGVEFEGLGGSRVNPCAVNSSSVTTGPVL</sequence>
<proteinExistence type="predicted"/>
<feature type="repeat" description="ANK" evidence="3">
    <location>
        <begin position="611"/>
        <end position="643"/>
    </location>
</feature>
<dbReference type="HOGENOM" id="CLU_388338_0_0_1"/>
<gene>
    <name evidence="4" type="ORF">MGU_08627</name>
</gene>
<feature type="repeat" description="ANK" evidence="3">
    <location>
        <begin position="509"/>
        <end position="531"/>
    </location>
</feature>
<dbReference type="InterPro" id="IPR036770">
    <property type="entry name" value="Ankyrin_rpt-contain_sf"/>
</dbReference>
<evidence type="ECO:0000313" key="4">
    <source>
        <dbReference type="EMBL" id="KID84086.1"/>
    </source>
</evidence>
<reference evidence="4 5" key="1">
    <citation type="journal article" date="2014" name="Proc. Natl. Acad. Sci. U.S.A.">
        <title>Trajectory and genomic determinants of fungal-pathogen speciation and host adaptation.</title>
        <authorList>
            <person name="Hu X."/>
            <person name="Xiao G."/>
            <person name="Zheng P."/>
            <person name="Shang Y."/>
            <person name="Su Y."/>
            <person name="Zhang X."/>
            <person name="Liu X."/>
            <person name="Zhan S."/>
            <person name="St Leger R.J."/>
            <person name="Wang C."/>
        </authorList>
    </citation>
    <scope>NUCLEOTIDE SEQUENCE [LARGE SCALE GENOMIC DNA]</scope>
    <source>
        <strain evidence="4 5">ARSEF 977</strain>
    </source>
</reference>
<feature type="repeat" description="ANK" evidence="3">
    <location>
        <begin position="576"/>
        <end position="610"/>
    </location>
</feature>
<dbReference type="Pfam" id="PF13637">
    <property type="entry name" value="Ank_4"/>
    <property type="match status" value="1"/>
</dbReference>
<dbReference type="Proteomes" id="UP000031192">
    <property type="component" value="Unassembled WGS sequence"/>
</dbReference>
<evidence type="ECO:0000256" key="2">
    <source>
        <dbReference type="ARBA" id="ARBA00023043"/>
    </source>
</evidence>
<evidence type="ECO:0000256" key="3">
    <source>
        <dbReference type="PROSITE-ProRule" id="PRU00023"/>
    </source>
</evidence>
<keyword evidence="5" id="KW-1185">Reference proteome</keyword>
<dbReference type="Gene3D" id="1.25.40.20">
    <property type="entry name" value="Ankyrin repeat-containing domain"/>
    <property type="match status" value="2"/>
</dbReference>
<comment type="caution">
    <text evidence="4">The sequence shown here is derived from an EMBL/GenBank/DDBJ whole genome shotgun (WGS) entry which is preliminary data.</text>
</comment>
<dbReference type="PANTHER" id="PTHR24198:SF165">
    <property type="entry name" value="ANKYRIN REPEAT-CONTAINING PROTEIN-RELATED"/>
    <property type="match status" value="1"/>
</dbReference>
<dbReference type="OrthoDB" id="4938465at2759"/>
<feature type="repeat" description="ANK" evidence="3">
    <location>
        <begin position="643"/>
        <end position="663"/>
    </location>
</feature>
<dbReference type="SUPFAM" id="SSF48403">
    <property type="entry name" value="Ankyrin repeat"/>
    <property type="match status" value="1"/>
</dbReference>
<dbReference type="Pfam" id="PF12796">
    <property type="entry name" value="Ank_2"/>
    <property type="match status" value="3"/>
</dbReference>
<organism evidence="4 5">
    <name type="scientific">Metarhizium guizhouense (strain ARSEF 977)</name>
    <dbReference type="NCBI Taxonomy" id="1276136"/>
    <lineage>
        <taxon>Eukaryota</taxon>
        <taxon>Fungi</taxon>
        <taxon>Dikarya</taxon>
        <taxon>Ascomycota</taxon>
        <taxon>Pezizomycotina</taxon>
        <taxon>Sordariomycetes</taxon>
        <taxon>Hypocreomycetidae</taxon>
        <taxon>Hypocreales</taxon>
        <taxon>Clavicipitaceae</taxon>
        <taxon>Metarhizium</taxon>
    </lineage>
</organism>
<dbReference type="InterPro" id="IPR002110">
    <property type="entry name" value="Ankyrin_rpt"/>
</dbReference>
<evidence type="ECO:0000313" key="5">
    <source>
        <dbReference type="Proteomes" id="UP000031192"/>
    </source>
</evidence>
<dbReference type="EMBL" id="AZNH01000047">
    <property type="protein sequence ID" value="KID84086.1"/>
    <property type="molecule type" value="Genomic_DNA"/>
</dbReference>
<accession>A0A0B4H2W9</accession>
<dbReference type="AlphaFoldDB" id="A0A0B4H2W9"/>
<keyword evidence="1" id="KW-0677">Repeat</keyword>
<dbReference type="PROSITE" id="PS50297">
    <property type="entry name" value="ANK_REP_REGION"/>
    <property type="match status" value="4"/>
</dbReference>
<dbReference type="PROSITE" id="PS50088">
    <property type="entry name" value="ANK_REPEAT"/>
    <property type="match status" value="4"/>
</dbReference>